<sequence length="154" mass="16345">MLAKLSTALDPKANLSGYGSSSSQEREISYHKGSYNSKFRYELAGSAGLWSKSSAHKVFDPGIKELLASSRRRVGVASGRNVAISPRLRGFTLLLPQTQKRRRMLLPMLMPVPSLISVSSSLSPRDALSPAAATTPLAGAKSGDVEVEACPVGS</sequence>
<organism evidence="1 2">
    <name type="scientific">Protea cynaroides</name>
    <dbReference type="NCBI Taxonomy" id="273540"/>
    <lineage>
        <taxon>Eukaryota</taxon>
        <taxon>Viridiplantae</taxon>
        <taxon>Streptophyta</taxon>
        <taxon>Embryophyta</taxon>
        <taxon>Tracheophyta</taxon>
        <taxon>Spermatophyta</taxon>
        <taxon>Magnoliopsida</taxon>
        <taxon>Proteales</taxon>
        <taxon>Proteaceae</taxon>
        <taxon>Protea</taxon>
    </lineage>
</organism>
<dbReference type="AlphaFoldDB" id="A0A9Q0KJK5"/>
<keyword evidence="2" id="KW-1185">Reference proteome</keyword>
<name>A0A9Q0KJK5_9MAGN</name>
<protein>
    <submittedName>
        <fullName evidence="1">Uncharacterized protein</fullName>
    </submittedName>
</protein>
<comment type="caution">
    <text evidence="1">The sequence shown here is derived from an EMBL/GenBank/DDBJ whole genome shotgun (WGS) entry which is preliminary data.</text>
</comment>
<reference evidence="1" key="1">
    <citation type="journal article" date="2023" name="Plant J.">
        <title>The genome of the king protea, Protea cynaroides.</title>
        <authorList>
            <person name="Chang J."/>
            <person name="Duong T.A."/>
            <person name="Schoeman C."/>
            <person name="Ma X."/>
            <person name="Roodt D."/>
            <person name="Barker N."/>
            <person name="Li Z."/>
            <person name="Van de Peer Y."/>
            <person name="Mizrachi E."/>
        </authorList>
    </citation>
    <scope>NUCLEOTIDE SEQUENCE</scope>
    <source>
        <tissue evidence="1">Young leaves</tissue>
    </source>
</reference>
<accession>A0A9Q0KJK5</accession>
<proteinExistence type="predicted"/>
<evidence type="ECO:0000313" key="1">
    <source>
        <dbReference type="EMBL" id="KAJ4971717.1"/>
    </source>
</evidence>
<dbReference type="EMBL" id="JAMYWD010000005">
    <property type="protein sequence ID" value="KAJ4971717.1"/>
    <property type="molecule type" value="Genomic_DNA"/>
</dbReference>
<evidence type="ECO:0000313" key="2">
    <source>
        <dbReference type="Proteomes" id="UP001141806"/>
    </source>
</evidence>
<dbReference type="Proteomes" id="UP001141806">
    <property type="component" value="Unassembled WGS sequence"/>
</dbReference>
<gene>
    <name evidence="1" type="ORF">NE237_004816</name>
</gene>